<evidence type="ECO:0000256" key="3">
    <source>
        <dbReference type="ARBA" id="ARBA00023015"/>
    </source>
</evidence>
<dbReference type="InterPro" id="IPR004839">
    <property type="entry name" value="Aminotransferase_I/II_large"/>
</dbReference>
<keyword evidence="5" id="KW-0804">Transcription</keyword>
<dbReference type="EMBL" id="CP015079">
    <property type="protein sequence ID" value="ANH37856.1"/>
    <property type="molecule type" value="Genomic_DNA"/>
</dbReference>
<dbReference type="InterPro" id="IPR015421">
    <property type="entry name" value="PyrdxlP-dep_Trfase_major"/>
</dbReference>
<dbReference type="InterPro" id="IPR036388">
    <property type="entry name" value="WH-like_DNA-bd_sf"/>
</dbReference>
<evidence type="ECO:0000256" key="2">
    <source>
        <dbReference type="ARBA" id="ARBA00022898"/>
    </source>
</evidence>
<evidence type="ECO:0000256" key="5">
    <source>
        <dbReference type="ARBA" id="ARBA00023163"/>
    </source>
</evidence>
<sequence length="453" mass="48167">MLQNVRALLSALEERLEHPTARGLVAAVTLAIADGVLVPGTKLPPIRTIATELALSPTTVSSAWALLARSGTVRTAGRHGTTVLDVTGAGVGRYRRALAQPAPLAQDLSTGVPDQDLLPTLGVVLSQVDRAGTPNSYLQDPVLPELAELLRADWPYPPPRLAVVDGAMDALDLVTRTALRPGDRVVVEHPCFPPVVDLLEALSVEIVGVPVDDEGLDPDAFAQALQRPVAAVVLQPRGQNPTGVTTTRRRARRLAELVGLGETLVIEDDSAHGLSPTPALSLGEWLPEQSVHIRSFSKSYGPDLRLAAMSGPPELMRAVDRRRHLGQGWSSRLLQRILVGLLTEPAAVAQVERAQQEYARRRRLLRDALAARSVSVGGTEGLNMWIPVEDETAAVVRLASQGIGVSAGSPFAALPTPQGHVRLTCGLVVEGHDDLAQRIADAAQTVGWGARAR</sequence>
<dbReference type="InterPro" id="IPR015424">
    <property type="entry name" value="PyrdxlP-dep_Trfase"/>
</dbReference>
<evidence type="ECO:0000259" key="6">
    <source>
        <dbReference type="PROSITE" id="PS50949"/>
    </source>
</evidence>
<dbReference type="PANTHER" id="PTHR46577:SF1">
    <property type="entry name" value="HTH-TYPE TRANSCRIPTIONAL REGULATORY PROTEIN GABR"/>
    <property type="match status" value="1"/>
</dbReference>
<accession>A0A1A9GIE7</accession>
<dbReference type="AlphaFoldDB" id="A0A1A9GIE7"/>
<dbReference type="Gene3D" id="3.40.640.10">
    <property type="entry name" value="Type I PLP-dependent aspartate aminotransferase-like (Major domain)"/>
    <property type="match status" value="1"/>
</dbReference>
<dbReference type="GO" id="GO:0003677">
    <property type="term" value="F:DNA binding"/>
    <property type="evidence" value="ECO:0007669"/>
    <property type="project" value="UniProtKB-KW"/>
</dbReference>
<dbReference type="SUPFAM" id="SSF53383">
    <property type="entry name" value="PLP-dependent transferases"/>
    <property type="match status" value="1"/>
</dbReference>
<protein>
    <submittedName>
        <fullName evidence="7">Putative HTH-type transcriptional regulator YdcR</fullName>
    </submittedName>
</protein>
<dbReference type="KEGG" id="ndk:I601_1420"/>
<dbReference type="STRING" id="1300347.I601_1420"/>
<keyword evidence="2" id="KW-0663">Pyridoxal phosphate</keyword>
<comment type="similarity">
    <text evidence="1">In the C-terminal section; belongs to the class-I pyridoxal-phosphate-dependent aminotransferase family.</text>
</comment>
<dbReference type="GO" id="GO:0030170">
    <property type="term" value="F:pyridoxal phosphate binding"/>
    <property type="evidence" value="ECO:0007669"/>
    <property type="project" value="InterPro"/>
</dbReference>
<proteinExistence type="inferred from homology"/>
<dbReference type="InterPro" id="IPR000524">
    <property type="entry name" value="Tscrpt_reg_HTH_GntR"/>
</dbReference>
<feature type="domain" description="HTH gntR-type" evidence="6">
    <location>
        <begin position="18"/>
        <end position="86"/>
    </location>
</feature>
<evidence type="ECO:0000313" key="8">
    <source>
        <dbReference type="Proteomes" id="UP000077868"/>
    </source>
</evidence>
<dbReference type="Pfam" id="PF00155">
    <property type="entry name" value="Aminotran_1_2"/>
    <property type="match status" value="1"/>
</dbReference>
<dbReference type="PROSITE" id="PS50949">
    <property type="entry name" value="HTH_GNTR"/>
    <property type="match status" value="1"/>
</dbReference>
<organism evidence="7 8">
    <name type="scientific">Nocardioides dokdonensis FR1436</name>
    <dbReference type="NCBI Taxonomy" id="1300347"/>
    <lineage>
        <taxon>Bacteria</taxon>
        <taxon>Bacillati</taxon>
        <taxon>Actinomycetota</taxon>
        <taxon>Actinomycetes</taxon>
        <taxon>Propionibacteriales</taxon>
        <taxon>Nocardioidaceae</taxon>
        <taxon>Nocardioides</taxon>
    </lineage>
</organism>
<dbReference type="Pfam" id="PF00392">
    <property type="entry name" value="GntR"/>
    <property type="match status" value="1"/>
</dbReference>
<dbReference type="CDD" id="cd00609">
    <property type="entry name" value="AAT_like"/>
    <property type="match status" value="1"/>
</dbReference>
<evidence type="ECO:0000313" key="7">
    <source>
        <dbReference type="EMBL" id="ANH37856.1"/>
    </source>
</evidence>
<evidence type="ECO:0000256" key="4">
    <source>
        <dbReference type="ARBA" id="ARBA00023125"/>
    </source>
</evidence>
<dbReference type="SMART" id="SM00345">
    <property type="entry name" value="HTH_GNTR"/>
    <property type="match status" value="1"/>
</dbReference>
<reference evidence="7 8" key="1">
    <citation type="submission" date="2016-03" db="EMBL/GenBank/DDBJ databases">
        <title>Complete genome sequence of a soil Actinobacterium, Nocardioides dokdonensis FR1436.</title>
        <authorList>
            <person name="Kwon S.-K."/>
            <person name="Kim K."/>
            <person name="Kim J.F."/>
        </authorList>
    </citation>
    <scope>NUCLEOTIDE SEQUENCE [LARGE SCALE GENOMIC DNA]</scope>
    <source>
        <strain evidence="7 8">FR1436</strain>
    </source>
</reference>
<keyword evidence="4" id="KW-0238">DNA-binding</keyword>
<dbReference type="GO" id="GO:0003700">
    <property type="term" value="F:DNA-binding transcription factor activity"/>
    <property type="evidence" value="ECO:0007669"/>
    <property type="project" value="InterPro"/>
</dbReference>
<dbReference type="InterPro" id="IPR036390">
    <property type="entry name" value="WH_DNA-bd_sf"/>
</dbReference>
<evidence type="ECO:0000256" key="1">
    <source>
        <dbReference type="ARBA" id="ARBA00005384"/>
    </source>
</evidence>
<name>A0A1A9GIE7_9ACTN</name>
<dbReference type="PANTHER" id="PTHR46577">
    <property type="entry name" value="HTH-TYPE TRANSCRIPTIONAL REGULATORY PROTEIN GABR"/>
    <property type="match status" value="1"/>
</dbReference>
<dbReference type="SUPFAM" id="SSF46785">
    <property type="entry name" value="Winged helix' DNA-binding domain"/>
    <property type="match status" value="1"/>
</dbReference>
<dbReference type="InterPro" id="IPR051446">
    <property type="entry name" value="HTH_trans_reg/aminotransferase"/>
</dbReference>
<gene>
    <name evidence="7" type="primary">ydcR</name>
    <name evidence="7" type="ORF">I601_1420</name>
</gene>
<dbReference type="PATRIC" id="fig|1300347.3.peg.1418"/>
<keyword evidence="8" id="KW-1185">Reference proteome</keyword>
<keyword evidence="3" id="KW-0805">Transcription regulation</keyword>
<dbReference type="Gene3D" id="1.10.10.10">
    <property type="entry name" value="Winged helix-like DNA-binding domain superfamily/Winged helix DNA-binding domain"/>
    <property type="match status" value="1"/>
</dbReference>
<dbReference type="Proteomes" id="UP000077868">
    <property type="component" value="Chromosome"/>
</dbReference>